<sequence>MEVRRVALPRPCAPYCSWNSSIQRVPGEQSRDFSLVCEDGSVKVLRWEQDCCALEVTQALGTVGIGRFALAWSADGAFVAVAHEETIRIYDRDWSLLFAQPLPYYAKHVALTSSIVAVGTSNGAYIYTWCRDSPMQQIDLVYPQTPVSYCCASPCGQWLALGATDGRVQLRRLPDRTIALEVLLPSTRVTSVAFKDTRVVFAVKDGHVAVYEFSASGWRATYPPLRCHATPAPNHFLGYPSSTLVAFYGSLDFVAVLHSSQFIDVIDIESGRAVDRVVFPASVMLMGLAYSPSTGLVAHDVSGACFLVSWRHGNALLPPRNASEAEYAANGLTLRQAAVSGTIEIVDDATGAIVAAPFLPPTTLRDLNTKVDKLRTFCLQRDGAGLVVGYGHTIFRHAAGRWEHWLAPRGVVSMHVHAGHVYVHNRENHSICILDLAVMECIAVIASDQDPKMPLQLRVHGAEDGVELQLAENTASSSVLWSCAHPRQDTSC</sequence>
<organism evidence="1 2">
    <name type="scientific">Achlya hypogyna</name>
    <name type="common">Oomycete</name>
    <name type="synonym">Protoachlya hypogyna</name>
    <dbReference type="NCBI Taxonomy" id="1202772"/>
    <lineage>
        <taxon>Eukaryota</taxon>
        <taxon>Sar</taxon>
        <taxon>Stramenopiles</taxon>
        <taxon>Oomycota</taxon>
        <taxon>Saprolegniomycetes</taxon>
        <taxon>Saprolegniales</taxon>
        <taxon>Achlyaceae</taxon>
        <taxon>Achlya</taxon>
    </lineage>
</organism>
<evidence type="ECO:0008006" key="3">
    <source>
        <dbReference type="Google" id="ProtNLM"/>
    </source>
</evidence>
<protein>
    <recommendedName>
        <fullName evidence="3">Anaphase-promoting complex subunit 4 WD40 domain-containing protein</fullName>
    </recommendedName>
</protein>
<proteinExistence type="predicted"/>
<evidence type="ECO:0000313" key="1">
    <source>
        <dbReference type="EMBL" id="OQR98905.1"/>
    </source>
</evidence>
<gene>
    <name evidence="1" type="ORF">ACHHYP_07608</name>
</gene>
<keyword evidence="2" id="KW-1185">Reference proteome</keyword>
<dbReference type="InterPro" id="IPR036322">
    <property type="entry name" value="WD40_repeat_dom_sf"/>
</dbReference>
<dbReference type="SUPFAM" id="SSF50978">
    <property type="entry name" value="WD40 repeat-like"/>
    <property type="match status" value="1"/>
</dbReference>
<dbReference type="AlphaFoldDB" id="A0A1V9ZLN3"/>
<name>A0A1V9ZLN3_ACHHY</name>
<dbReference type="EMBL" id="JNBR01000077">
    <property type="protein sequence ID" value="OQR98905.1"/>
    <property type="molecule type" value="Genomic_DNA"/>
</dbReference>
<accession>A0A1V9ZLN3</accession>
<evidence type="ECO:0000313" key="2">
    <source>
        <dbReference type="Proteomes" id="UP000243579"/>
    </source>
</evidence>
<dbReference type="SUPFAM" id="SSF50969">
    <property type="entry name" value="YVTN repeat-like/Quinoprotein amine dehydrogenase"/>
    <property type="match status" value="1"/>
</dbReference>
<dbReference type="InterPro" id="IPR011044">
    <property type="entry name" value="Quino_amine_DH_bsu"/>
</dbReference>
<dbReference type="InterPro" id="IPR015943">
    <property type="entry name" value="WD40/YVTN_repeat-like_dom_sf"/>
</dbReference>
<dbReference type="OrthoDB" id="78391at2759"/>
<dbReference type="Gene3D" id="2.130.10.10">
    <property type="entry name" value="YVTN repeat-like/Quinoprotein amine dehydrogenase"/>
    <property type="match status" value="1"/>
</dbReference>
<dbReference type="Proteomes" id="UP000243579">
    <property type="component" value="Unassembled WGS sequence"/>
</dbReference>
<reference evidence="1 2" key="1">
    <citation type="journal article" date="2014" name="Genome Biol. Evol.">
        <title>The secreted proteins of Achlya hypogyna and Thraustotheca clavata identify the ancestral oomycete secretome and reveal gene acquisitions by horizontal gene transfer.</title>
        <authorList>
            <person name="Misner I."/>
            <person name="Blouin N."/>
            <person name="Leonard G."/>
            <person name="Richards T.A."/>
            <person name="Lane C.E."/>
        </authorList>
    </citation>
    <scope>NUCLEOTIDE SEQUENCE [LARGE SCALE GENOMIC DNA]</scope>
    <source>
        <strain evidence="1 2">ATCC 48635</strain>
    </source>
</reference>
<comment type="caution">
    <text evidence="1">The sequence shown here is derived from an EMBL/GenBank/DDBJ whole genome shotgun (WGS) entry which is preliminary data.</text>
</comment>